<name>A0A917TKI2_9ACTN</name>
<keyword evidence="2" id="KW-1185">Reference proteome</keyword>
<evidence type="ECO:0000313" key="1">
    <source>
        <dbReference type="EMBL" id="GGM26583.1"/>
    </source>
</evidence>
<accession>A0A917TKI2</accession>
<proteinExistence type="predicted"/>
<sequence length="85" mass="9366">MSLRSRMQRILHLATRNTPAAVRDVAVGRASVPAANLIRLGECDGDTVWLPRPGAATNPGPYRPRRRVADRNRMPAAFARHRIAA</sequence>
<gene>
    <name evidence="1" type="ORF">GCM10011608_09220</name>
</gene>
<organism evidence="1 2">
    <name type="scientific">Micromonospora sonchi</name>
    <dbReference type="NCBI Taxonomy" id="1763543"/>
    <lineage>
        <taxon>Bacteria</taxon>
        <taxon>Bacillati</taxon>
        <taxon>Actinomycetota</taxon>
        <taxon>Actinomycetes</taxon>
        <taxon>Micromonosporales</taxon>
        <taxon>Micromonosporaceae</taxon>
        <taxon>Micromonospora</taxon>
    </lineage>
</organism>
<evidence type="ECO:0000313" key="2">
    <source>
        <dbReference type="Proteomes" id="UP000608890"/>
    </source>
</evidence>
<dbReference type="AlphaFoldDB" id="A0A917TKI2"/>
<dbReference type="EMBL" id="BMNB01000003">
    <property type="protein sequence ID" value="GGM26583.1"/>
    <property type="molecule type" value="Genomic_DNA"/>
</dbReference>
<protein>
    <submittedName>
        <fullName evidence="1">Uncharacterized protein</fullName>
    </submittedName>
</protein>
<dbReference type="Proteomes" id="UP000608890">
    <property type="component" value="Unassembled WGS sequence"/>
</dbReference>
<comment type="caution">
    <text evidence="1">The sequence shown here is derived from an EMBL/GenBank/DDBJ whole genome shotgun (WGS) entry which is preliminary data.</text>
</comment>
<reference evidence="1" key="2">
    <citation type="submission" date="2020-09" db="EMBL/GenBank/DDBJ databases">
        <authorList>
            <person name="Sun Q."/>
            <person name="Zhou Y."/>
        </authorList>
    </citation>
    <scope>NUCLEOTIDE SEQUENCE</scope>
    <source>
        <strain evidence="1">CGMCC 4.7312</strain>
    </source>
</reference>
<reference evidence="1" key="1">
    <citation type="journal article" date="2014" name="Int. J. Syst. Evol. Microbiol.">
        <title>Complete genome sequence of Corynebacterium casei LMG S-19264T (=DSM 44701T), isolated from a smear-ripened cheese.</title>
        <authorList>
            <consortium name="US DOE Joint Genome Institute (JGI-PGF)"/>
            <person name="Walter F."/>
            <person name="Albersmeier A."/>
            <person name="Kalinowski J."/>
            <person name="Ruckert C."/>
        </authorList>
    </citation>
    <scope>NUCLEOTIDE SEQUENCE</scope>
    <source>
        <strain evidence="1">CGMCC 4.7312</strain>
    </source>
</reference>